<dbReference type="Gene3D" id="1.20.1600.10">
    <property type="entry name" value="Outer membrane efflux proteins (OEP)"/>
    <property type="match status" value="1"/>
</dbReference>
<evidence type="ECO:0000313" key="5">
    <source>
        <dbReference type="Proteomes" id="UP001378956"/>
    </source>
</evidence>
<dbReference type="SUPFAM" id="SSF56954">
    <property type="entry name" value="Outer membrane efflux proteins (OEP)"/>
    <property type="match status" value="1"/>
</dbReference>
<dbReference type="PANTHER" id="PTHR30203:SF30">
    <property type="entry name" value="OUTER MEMBRANE PROTEIN-RELATED"/>
    <property type="match status" value="1"/>
</dbReference>
<keyword evidence="3" id="KW-0175">Coiled coil</keyword>
<dbReference type="NCBIfam" id="TIGR01845">
    <property type="entry name" value="outer_NodT"/>
    <property type="match status" value="1"/>
</dbReference>
<reference evidence="4 5" key="1">
    <citation type="submission" date="2024-03" db="EMBL/GenBank/DDBJ databases">
        <title>Sequence of Lycoming College Course Isolates.</title>
        <authorList>
            <person name="Plotts O."/>
            <person name="Newman J."/>
        </authorList>
    </citation>
    <scope>NUCLEOTIDE SEQUENCE [LARGE SCALE GENOMIC DNA]</scope>
    <source>
        <strain evidence="4 5">CJB-3</strain>
    </source>
</reference>
<proteinExistence type="inferred from homology"/>
<evidence type="ECO:0000256" key="3">
    <source>
        <dbReference type="SAM" id="Coils"/>
    </source>
</evidence>
<dbReference type="Gene3D" id="2.20.200.10">
    <property type="entry name" value="Outer membrane efflux proteins (OEP)"/>
    <property type="match status" value="1"/>
</dbReference>
<keyword evidence="2" id="KW-0472">Membrane</keyword>
<dbReference type="Pfam" id="PF02321">
    <property type="entry name" value="OEP"/>
    <property type="match status" value="2"/>
</dbReference>
<accession>A0ABU8NHJ7</accession>
<keyword evidence="2" id="KW-0812">Transmembrane</keyword>
<dbReference type="RefSeq" id="WP_337715553.1">
    <property type="nucleotide sequence ID" value="NZ_JBBEUB010000001.1"/>
</dbReference>
<keyword evidence="2" id="KW-1134">Transmembrane beta strand</keyword>
<organism evidence="4 5">
    <name type="scientific">Pedobacter panaciterrae</name>
    <dbReference type="NCBI Taxonomy" id="363849"/>
    <lineage>
        <taxon>Bacteria</taxon>
        <taxon>Pseudomonadati</taxon>
        <taxon>Bacteroidota</taxon>
        <taxon>Sphingobacteriia</taxon>
        <taxon>Sphingobacteriales</taxon>
        <taxon>Sphingobacteriaceae</taxon>
        <taxon>Pedobacter</taxon>
    </lineage>
</organism>
<dbReference type="InterPro" id="IPR003423">
    <property type="entry name" value="OMP_efflux"/>
</dbReference>
<evidence type="ECO:0000313" key="4">
    <source>
        <dbReference type="EMBL" id="MEJ2901708.1"/>
    </source>
</evidence>
<dbReference type="Proteomes" id="UP001378956">
    <property type="component" value="Unassembled WGS sequence"/>
</dbReference>
<dbReference type="PANTHER" id="PTHR30203">
    <property type="entry name" value="OUTER MEMBRANE CATION EFFLUX PROTEIN"/>
    <property type="match status" value="1"/>
</dbReference>
<name>A0ABU8NHJ7_9SPHI</name>
<keyword evidence="2" id="KW-0564">Palmitate</keyword>
<feature type="coiled-coil region" evidence="3">
    <location>
        <begin position="431"/>
        <end position="458"/>
    </location>
</feature>
<protein>
    <submittedName>
        <fullName evidence="4">TolC family protein</fullName>
    </submittedName>
</protein>
<comment type="caution">
    <text evidence="4">The sequence shown here is derived from an EMBL/GenBank/DDBJ whole genome shotgun (WGS) entry which is preliminary data.</text>
</comment>
<gene>
    <name evidence="4" type="ORF">WAE58_04705</name>
</gene>
<evidence type="ECO:0000256" key="1">
    <source>
        <dbReference type="ARBA" id="ARBA00007613"/>
    </source>
</evidence>
<dbReference type="InterPro" id="IPR010131">
    <property type="entry name" value="MdtP/NodT-like"/>
</dbReference>
<comment type="subcellular location">
    <subcellularLocation>
        <location evidence="2">Cell membrane</location>
        <topology evidence="2">Lipid-anchor</topology>
    </subcellularLocation>
</comment>
<dbReference type="PROSITE" id="PS51257">
    <property type="entry name" value="PROKAR_LIPOPROTEIN"/>
    <property type="match status" value="1"/>
</dbReference>
<evidence type="ECO:0000256" key="2">
    <source>
        <dbReference type="RuleBase" id="RU362097"/>
    </source>
</evidence>
<sequence length="470" mass="51447">MKMKIRPLALYLTIAATLSACVVGKKYNRPETAMPEQFREQIVLAGDTTIVAWKIFFKDPLLVTLIDSALRRNNEVATAVLTLEQLNLSLKQAKLSILPSVNLLSSATRNYLSDNSLNGSLAGQVTGGGNFLDDYSSSLSLSWEADIWGKAAMRTDGARADYLGQRENVRAVKTRIISQVAQAYYNLITLDEQLRIADKNVSLSDSTLSMVNLQFSSGQVTSLAVEQIKAQKNTAELLVPLTRQNIVIQENALSILCGRYPNDVERTGHVELPASNAFSAGVPAQLLSRRPDIKVAEYALVSANAKTGLAKAAMYPSFNITAQSGANSFRASSWFNLPSSIFHNLGVNLTQPLFQRKELSTNYKVARLEQEKSVIQFKQAVLNAVGEVSNALSQSKHTDERLEIVLRKTAALKKANTNALMLYRSGMATYLEVITAQNNALQNDLEAISIKKDKLNALTDLYRALGGGLN</sequence>
<comment type="similarity">
    <text evidence="1 2">Belongs to the outer membrane factor (OMF) (TC 1.B.17) family.</text>
</comment>
<dbReference type="EMBL" id="JBBEUB010000001">
    <property type="protein sequence ID" value="MEJ2901708.1"/>
    <property type="molecule type" value="Genomic_DNA"/>
</dbReference>
<keyword evidence="5" id="KW-1185">Reference proteome</keyword>
<keyword evidence="2" id="KW-0449">Lipoprotein</keyword>